<evidence type="ECO:0000313" key="3">
    <source>
        <dbReference type="EMBL" id="GAA0495625.1"/>
    </source>
</evidence>
<dbReference type="Pfam" id="PF03963">
    <property type="entry name" value="FlgD"/>
    <property type="match status" value="1"/>
</dbReference>
<accession>A0ABP3LAS9</accession>
<keyword evidence="3" id="KW-0966">Cell projection</keyword>
<keyword evidence="3" id="KW-0282">Flagellum</keyword>
<comment type="similarity">
    <text evidence="1">Belongs to the FlgD family.</text>
</comment>
<dbReference type="EMBL" id="BAAADO010000004">
    <property type="protein sequence ID" value="GAA0495625.1"/>
    <property type="molecule type" value="Genomic_DNA"/>
</dbReference>
<dbReference type="Proteomes" id="UP001500880">
    <property type="component" value="Unassembled WGS sequence"/>
</dbReference>
<organism evidence="3 4">
    <name type="scientific">Salinibacillus aidingensis</name>
    <dbReference type="NCBI Taxonomy" id="237684"/>
    <lineage>
        <taxon>Bacteria</taxon>
        <taxon>Bacillati</taxon>
        <taxon>Bacillota</taxon>
        <taxon>Bacilli</taxon>
        <taxon>Bacillales</taxon>
        <taxon>Bacillaceae</taxon>
        <taxon>Salinibacillus</taxon>
    </lineage>
</organism>
<sequence>MTQIDTSLYLSSQKNQGTGSSTLGKDDFLKILMTQLQNQSPSDPMKDKEFISQMATFSSLEQMMSISGSVDQLVQQQAYTPVVEYSHLIGKEVEFKTKNEDGEVQTEGSGTVSGIAAGQDGTEIILQNEKRIQVHSIIEVRDSE</sequence>
<keyword evidence="4" id="KW-1185">Reference proteome</keyword>
<evidence type="ECO:0000256" key="2">
    <source>
        <dbReference type="ARBA" id="ARBA00022795"/>
    </source>
</evidence>
<gene>
    <name evidence="3" type="primary">flgD</name>
    <name evidence="3" type="ORF">GCM10008986_22990</name>
</gene>
<evidence type="ECO:0000256" key="1">
    <source>
        <dbReference type="ARBA" id="ARBA00010577"/>
    </source>
</evidence>
<keyword evidence="3" id="KW-0969">Cilium</keyword>
<name>A0ABP3LAS9_9BACI</name>
<dbReference type="NCBIfam" id="NF007197">
    <property type="entry name" value="PRK09618.1"/>
    <property type="match status" value="1"/>
</dbReference>
<comment type="caution">
    <text evidence="3">The sequence shown here is derived from an EMBL/GenBank/DDBJ whole genome shotgun (WGS) entry which is preliminary data.</text>
</comment>
<protein>
    <submittedName>
        <fullName evidence="3">Flagellar hook assembly protein FlgD</fullName>
    </submittedName>
</protein>
<dbReference type="InterPro" id="IPR005648">
    <property type="entry name" value="FlgD"/>
</dbReference>
<evidence type="ECO:0000313" key="4">
    <source>
        <dbReference type="Proteomes" id="UP001500880"/>
    </source>
</evidence>
<proteinExistence type="inferred from homology"/>
<reference evidence="4" key="1">
    <citation type="journal article" date="2019" name="Int. J. Syst. Evol. Microbiol.">
        <title>The Global Catalogue of Microorganisms (GCM) 10K type strain sequencing project: providing services to taxonomists for standard genome sequencing and annotation.</title>
        <authorList>
            <consortium name="The Broad Institute Genomics Platform"/>
            <consortium name="The Broad Institute Genome Sequencing Center for Infectious Disease"/>
            <person name="Wu L."/>
            <person name="Ma J."/>
        </authorList>
    </citation>
    <scope>NUCLEOTIDE SEQUENCE [LARGE SCALE GENOMIC DNA]</scope>
    <source>
        <strain evidence="4">JCM 12389</strain>
    </source>
</reference>
<keyword evidence="2" id="KW-1005">Bacterial flagellum biogenesis</keyword>